<dbReference type="SUPFAM" id="SSF52309">
    <property type="entry name" value="N-(deoxy)ribosyltransferase-like"/>
    <property type="match status" value="1"/>
</dbReference>
<dbReference type="GO" id="GO:0016740">
    <property type="term" value="F:transferase activity"/>
    <property type="evidence" value="ECO:0007669"/>
    <property type="project" value="UniProtKB-KW"/>
</dbReference>
<dbReference type="AlphaFoldDB" id="A0A6M0V8Y1"/>
<comment type="caution">
    <text evidence="1">The sequence shown here is derived from an EMBL/GenBank/DDBJ whole genome shotgun (WGS) entry which is preliminary data.</text>
</comment>
<proteinExistence type="predicted"/>
<gene>
    <name evidence="1" type="ORF">FC774_14955</name>
</gene>
<evidence type="ECO:0000313" key="2">
    <source>
        <dbReference type="Proteomes" id="UP000476820"/>
    </source>
</evidence>
<evidence type="ECO:0000313" key="1">
    <source>
        <dbReference type="EMBL" id="NFF89152.1"/>
    </source>
</evidence>
<organism evidence="1 2">
    <name type="scientific">Clostridium botulinum</name>
    <dbReference type="NCBI Taxonomy" id="1491"/>
    <lineage>
        <taxon>Bacteria</taxon>
        <taxon>Bacillati</taxon>
        <taxon>Bacillota</taxon>
        <taxon>Clostridia</taxon>
        <taxon>Eubacteriales</taxon>
        <taxon>Clostridiaceae</taxon>
        <taxon>Clostridium</taxon>
    </lineage>
</organism>
<dbReference type="Proteomes" id="UP000476820">
    <property type="component" value="Unassembled WGS sequence"/>
</dbReference>
<reference evidence="1 2" key="1">
    <citation type="submission" date="2019-04" db="EMBL/GenBank/DDBJ databases">
        <title>Genome sequencing of Clostridium botulinum Groups I-IV and Clostridium butyricum.</title>
        <authorList>
            <person name="Brunt J."/>
            <person name="Van Vliet A.H.M."/>
            <person name="Stringer S.C."/>
            <person name="Carter A.T."/>
            <person name="Peck M.W."/>
        </authorList>
    </citation>
    <scope>NUCLEOTIDE SEQUENCE [LARGE SCALE GENOMIC DNA]</scope>
    <source>
        <strain evidence="1 2">1605</strain>
    </source>
</reference>
<sequence length="124" mass="14327">MQAVEEILAEKDLHVFSPRLKNNQNKRDDIVTRLWSIETFTEDIKHLHWCECVVVVYHGNYSDSGTAFEIGYAYATGKPIILVHFGENSNLMCHEAAHANITLEELKEYDFEKMPTSFYEGVML</sequence>
<dbReference type="Pfam" id="PF05014">
    <property type="entry name" value="Nuc_deoxyrib_tr"/>
    <property type="match status" value="1"/>
</dbReference>
<accession>A0A6M0V8Y1</accession>
<dbReference type="Gene3D" id="3.40.50.450">
    <property type="match status" value="1"/>
</dbReference>
<dbReference type="InterPro" id="IPR007710">
    <property type="entry name" value="Nucleoside_deoxyribTrfase"/>
</dbReference>
<name>A0A6M0V8Y1_CLOBO</name>
<dbReference type="EMBL" id="SWOV01000052">
    <property type="protein sequence ID" value="NFF89152.1"/>
    <property type="molecule type" value="Genomic_DNA"/>
</dbReference>
<keyword evidence="1" id="KW-0808">Transferase</keyword>
<protein>
    <submittedName>
        <fullName evidence="1">Nucleoside 2-deoxyribosyltransferase</fullName>
    </submittedName>
</protein>